<evidence type="ECO:0000256" key="9">
    <source>
        <dbReference type="ARBA" id="ARBA00023180"/>
    </source>
</evidence>
<gene>
    <name evidence="13" type="ORF">D6D24_01482</name>
</gene>
<evidence type="ECO:0000256" key="3">
    <source>
        <dbReference type="ARBA" id="ARBA00022475"/>
    </source>
</evidence>
<feature type="transmembrane region" description="Helical" evidence="10">
    <location>
        <begin position="944"/>
        <end position="969"/>
    </location>
</feature>
<feature type="domain" description="ABC transmembrane type-1" evidence="12">
    <location>
        <begin position="929"/>
        <end position="1187"/>
    </location>
</feature>
<dbReference type="InterPro" id="IPR003593">
    <property type="entry name" value="AAA+_ATPase"/>
</dbReference>
<feature type="transmembrane region" description="Helical" evidence="10">
    <location>
        <begin position="267"/>
        <end position="288"/>
    </location>
</feature>
<feature type="transmembrane region" description="Helical" evidence="10">
    <location>
        <begin position="1129"/>
        <end position="1148"/>
    </location>
</feature>
<dbReference type="InterPro" id="IPR050173">
    <property type="entry name" value="ABC_transporter_C-like"/>
</dbReference>
<evidence type="ECO:0000256" key="1">
    <source>
        <dbReference type="ARBA" id="ARBA00004651"/>
    </source>
</evidence>
<dbReference type="EMBL" id="QZAJ01000027">
    <property type="protein sequence ID" value="THW21889.1"/>
    <property type="molecule type" value="Genomic_DNA"/>
</dbReference>
<dbReference type="InterPro" id="IPR044726">
    <property type="entry name" value="ABCC_6TM_D2"/>
</dbReference>
<dbReference type="InterPro" id="IPR017871">
    <property type="entry name" value="ABC_transporter-like_CS"/>
</dbReference>
<feature type="transmembrane region" description="Helical" evidence="10">
    <location>
        <begin position="163"/>
        <end position="182"/>
    </location>
</feature>
<feature type="transmembrane region" description="Helical" evidence="10">
    <location>
        <begin position="1044"/>
        <end position="1065"/>
    </location>
</feature>
<dbReference type="PANTHER" id="PTHR24223:SF399">
    <property type="entry name" value="ABC TRANSPORTER ATNG"/>
    <property type="match status" value="1"/>
</dbReference>
<feature type="transmembrane region" description="Helical" evidence="10">
    <location>
        <begin position="40"/>
        <end position="58"/>
    </location>
</feature>
<dbReference type="Proteomes" id="UP000308014">
    <property type="component" value="Unassembled WGS sequence"/>
</dbReference>
<feature type="transmembrane region" description="Helical" evidence="10">
    <location>
        <begin position="981"/>
        <end position="998"/>
    </location>
</feature>
<keyword evidence="7 10" id="KW-1133">Transmembrane helix</keyword>
<dbReference type="GO" id="GO:0016887">
    <property type="term" value="F:ATP hydrolysis activity"/>
    <property type="evidence" value="ECO:0007669"/>
    <property type="project" value="InterPro"/>
</dbReference>
<comment type="subcellular location">
    <subcellularLocation>
        <location evidence="1">Cell membrane</location>
        <topology evidence="1">Multi-pass membrane protein</topology>
    </subcellularLocation>
</comment>
<keyword evidence="9" id="KW-0325">Glycoprotein</keyword>
<dbReference type="SUPFAM" id="SSF90123">
    <property type="entry name" value="ABC transporter transmembrane region"/>
    <property type="match status" value="2"/>
</dbReference>
<dbReference type="PROSITE" id="PS00211">
    <property type="entry name" value="ABC_TRANSPORTER_1"/>
    <property type="match status" value="2"/>
</dbReference>
<dbReference type="FunFam" id="1.20.1560.10:FF:000055">
    <property type="entry name" value="ABC multidrug transporter (Eurofung)"/>
    <property type="match status" value="1"/>
</dbReference>
<dbReference type="InterPro" id="IPR036640">
    <property type="entry name" value="ABC1_TM_sf"/>
</dbReference>
<dbReference type="InterPro" id="IPR011527">
    <property type="entry name" value="ABC1_TM_dom"/>
</dbReference>
<evidence type="ECO:0000256" key="5">
    <source>
        <dbReference type="ARBA" id="ARBA00022741"/>
    </source>
</evidence>
<comment type="caution">
    <text evidence="13">The sequence shown here is derived from an EMBL/GenBank/DDBJ whole genome shotgun (WGS) entry which is preliminary data.</text>
</comment>
<reference evidence="13 14" key="1">
    <citation type="submission" date="2018-10" db="EMBL/GenBank/DDBJ databases">
        <title>Fifty Aureobasidium pullulans genomes reveal a recombining polyextremotolerant generalist.</title>
        <authorList>
            <person name="Gostincar C."/>
            <person name="Turk M."/>
            <person name="Zajc J."/>
            <person name="Gunde-Cimerman N."/>
        </authorList>
    </citation>
    <scope>NUCLEOTIDE SEQUENCE [LARGE SCALE GENOMIC DNA]</scope>
    <source>
        <strain evidence="13 14">EXF-11318</strain>
    </source>
</reference>
<evidence type="ECO:0000256" key="10">
    <source>
        <dbReference type="SAM" id="Phobius"/>
    </source>
</evidence>
<evidence type="ECO:0000256" key="2">
    <source>
        <dbReference type="ARBA" id="ARBA00022448"/>
    </source>
</evidence>
<keyword evidence="4 10" id="KW-0812">Transmembrane</keyword>
<feature type="transmembrane region" description="Helical" evidence="10">
    <location>
        <begin position="78"/>
        <end position="99"/>
    </location>
</feature>
<dbReference type="Pfam" id="PF24357">
    <property type="entry name" value="TMD0_ABC"/>
    <property type="match status" value="1"/>
</dbReference>
<evidence type="ECO:0000256" key="6">
    <source>
        <dbReference type="ARBA" id="ARBA00022840"/>
    </source>
</evidence>
<feature type="transmembrane region" description="Helical" evidence="10">
    <location>
        <begin position="1160"/>
        <end position="1179"/>
    </location>
</feature>
<sequence length="1471" mass="162310">MNITHQLSAERCSHSADNHFGPVVSPQCRDFDFTLYFEQAFLSLTPSVMFIFASLIYLPTLTRQTTKVRTDRLYGVKLTFAALYAASQLAMITILSVPLTPKTKLSLPASVLAFAASLVVCLFSHFGHVKSIRSSTLLSTFLFFSCVCDIVQGRTFWMLANSGAVSHVFTTALSLKVVLLVLDAQGKQNSLLSSYRWVTPESLSNVYSRSVFWWLNKLFMQGFKKDLTLDTLFELDDQLDSTRLASEAQRSWDRVDKTSKYALGKTLMSCLAWPILMPAIPRLVMIGFNYSQPFLVTRLIDLLSQDKASPDDRNIGYGLIGAAAIIYIGIAISTGRYKHQIYQSMTMLRGALVALIYHKTLELRLSAVEDSASSTLMSTDVDTVITATQQLHEIWGSAAEVAIGMYLLGRLVGVGAVAPVCLTIFGTLINSLWVGPELSRRRPEWNKAIQDRVALTSSMLHDMKSLKMLGLVGTLKDILQARRIEELKRSKKVRWMIVWMNAASNLMETFSPALVLMALSLQRTATGQQPLTTSQAYTILSILSLVANPLSDVLSSIPGMIGCIGCLGRIQTYLLHESIKPYPLRDRTDLSSQTYSASGEVELDTFTPDDAPCRLSDKALAINNASFGYSPDSMVLHDMTFQASQGSVTMVVGPVGSGKSTLLLGILGELYSDHGRVDVANSDVAYCQQSAWLPNQTIKESIVGDATFDQDWYRTTVDACCLDVDISRSSGGDDALIGSRGLTLSSGQRTRLSLARAVYSRKAVVLLDDVLSDLDARTQNAIFERLLSRRGLFKRNNITVIMTTHTVQYLYGADHVIALDSQGHIVEQGNPTTLRAGDGYVNKLLAQSMQTKHGESRESRELRNEVQAHQQTSFFPAHSTNPNNNDMQLRRMGDLSVYKYYGKHAGPFQMVLFFGLQFGVITFYKIPQLWLKWWTSSDGAGNDVYIVVMFVFAVAAYVIMICSISLMLIRVMPITGRSLHWTLLSIVCAAPMSFFTNTDSGIILNRFSQDMNIIDSHVPTAIGGIFHSIASIMWDTALVCYGSYYMAACIPVLAAVVYCVQLFYLRTSRQLRLLDLELRSPLFTHFNEMKDGLATIRAFGWQESFYQKFIQALDASQRPYYLLYMIQQWLGLCLSLLVAAVAVILVAFATQFRSQTSDSAIGIALVNVIGLSTTLANLIRQWTNLETSIGSIARLKQLEASVKPESSTGQADEPSTDWPSAGAVTYNNVSAAYDETAPIVLHNVNLSISPGEKIGVCGRTGSGKSTLISLLFRIIPVRSGTVKIDGQDIATISHDSVRGAIIAIPQSPYILSGSVRFNLAPDADSDDSSGTAHAMITDDQVITSLKTVGLWPIIERHGGLRVPIADVGLSQGQKQLLCLARAILRKDTSRLLVLDEISSSVDRHTDELMQSIIATEFEKHTVISVAHRLSSLKGCDRVIVMDEGRIVEQGVPDALLQKEDGWWKRLWDAQV</sequence>
<keyword evidence="6" id="KW-0067">ATP-binding</keyword>
<evidence type="ECO:0000256" key="7">
    <source>
        <dbReference type="ARBA" id="ARBA00022989"/>
    </source>
</evidence>
<keyword evidence="8 10" id="KW-0472">Membrane</keyword>
<dbReference type="GO" id="GO:0140359">
    <property type="term" value="F:ABC-type transporter activity"/>
    <property type="evidence" value="ECO:0007669"/>
    <property type="project" value="InterPro"/>
</dbReference>
<dbReference type="SMART" id="SM00382">
    <property type="entry name" value="AAA"/>
    <property type="match status" value="2"/>
</dbReference>
<feature type="transmembrane region" description="Helical" evidence="10">
    <location>
        <begin position="905"/>
        <end position="924"/>
    </location>
</feature>
<evidence type="ECO:0000256" key="4">
    <source>
        <dbReference type="ARBA" id="ARBA00022692"/>
    </source>
</evidence>
<keyword evidence="5" id="KW-0547">Nucleotide-binding</keyword>
<proteinExistence type="predicted"/>
<feature type="domain" description="ABC transporter" evidence="11">
    <location>
        <begin position="1224"/>
        <end position="1468"/>
    </location>
</feature>
<evidence type="ECO:0000259" key="11">
    <source>
        <dbReference type="PROSITE" id="PS50893"/>
    </source>
</evidence>
<dbReference type="Pfam" id="PF00005">
    <property type="entry name" value="ABC_tran"/>
    <property type="match status" value="2"/>
</dbReference>
<dbReference type="PANTHER" id="PTHR24223">
    <property type="entry name" value="ATP-BINDING CASSETTE SUB-FAMILY C"/>
    <property type="match status" value="1"/>
</dbReference>
<dbReference type="CDD" id="cd03244">
    <property type="entry name" value="ABCC_MRP_domain2"/>
    <property type="match status" value="1"/>
</dbReference>
<dbReference type="InterPro" id="IPR044746">
    <property type="entry name" value="ABCC_6TM_D1"/>
</dbReference>
<evidence type="ECO:0000313" key="14">
    <source>
        <dbReference type="Proteomes" id="UP000308014"/>
    </source>
</evidence>
<name>A0A4S8W930_AURPU</name>
<dbReference type="CDD" id="cd18579">
    <property type="entry name" value="ABC_6TM_ABCC_D1"/>
    <property type="match status" value="1"/>
</dbReference>
<feature type="transmembrane region" description="Helical" evidence="10">
    <location>
        <begin position="105"/>
        <end position="124"/>
    </location>
</feature>
<evidence type="ECO:0000259" key="12">
    <source>
        <dbReference type="PROSITE" id="PS50929"/>
    </source>
</evidence>
<feature type="domain" description="ABC transmembrane type-1" evidence="12">
    <location>
        <begin position="283"/>
        <end position="562"/>
    </location>
</feature>
<dbReference type="InterPro" id="IPR027417">
    <property type="entry name" value="P-loop_NTPase"/>
</dbReference>
<keyword evidence="2" id="KW-0813">Transport</keyword>
<dbReference type="Gene3D" id="1.20.1560.10">
    <property type="entry name" value="ABC transporter type 1, transmembrane domain"/>
    <property type="match status" value="2"/>
</dbReference>
<feature type="transmembrane region" description="Helical" evidence="10">
    <location>
        <begin position="136"/>
        <end position="157"/>
    </location>
</feature>
<dbReference type="GO" id="GO:0005886">
    <property type="term" value="C:plasma membrane"/>
    <property type="evidence" value="ECO:0007669"/>
    <property type="project" value="UniProtKB-SubCell"/>
</dbReference>
<feature type="transmembrane region" description="Helical" evidence="10">
    <location>
        <begin position="315"/>
        <end position="334"/>
    </location>
</feature>
<feature type="domain" description="ABC transporter" evidence="11">
    <location>
        <begin position="620"/>
        <end position="847"/>
    </location>
</feature>
<organism evidence="13 14">
    <name type="scientific">Aureobasidium pullulans</name>
    <name type="common">Black yeast</name>
    <name type="synonym">Pullularia pullulans</name>
    <dbReference type="NCBI Taxonomy" id="5580"/>
    <lineage>
        <taxon>Eukaryota</taxon>
        <taxon>Fungi</taxon>
        <taxon>Dikarya</taxon>
        <taxon>Ascomycota</taxon>
        <taxon>Pezizomycotina</taxon>
        <taxon>Dothideomycetes</taxon>
        <taxon>Dothideomycetidae</taxon>
        <taxon>Dothideales</taxon>
        <taxon>Saccotheciaceae</taxon>
        <taxon>Aureobasidium</taxon>
    </lineage>
</organism>
<dbReference type="Pfam" id="PF00664">
    <property type="entry name" value="ABC_membrane"/>
    <property type="match status" value="2"/>
</dbReference>
<evidence type="ECO:0000256" key="8">
    <source>
        <dbReference type="ARBA" id="ARBA00023136"/>
    </source>
</evidence>
<dbReference type="PROSITE" id="PS50893">
    <property type="entry name" value="ABC_TRANSPORTER_2"/>
    <property type="match status" value="2"/>
</dbReference>
<dbReference type="FunFam" id="3.40.50.300:FF:000838">
    <property type="entry name" value="ABC multidrug transporter (Eurofung)"/>
    <property type="match status" value="1"/>
</dbReference>
<accession>A0A4S8W930</accession>
<dbReference type="InterPro" id="IPR003439">
    <property type="entry name" value="ABC_transporter-like_ATP-bd"/>
</dbReference>
<feature type="transmembrane region" description="Helical" evidence="10">
    <location>
        <begin position="411"/>
        <end position="433"/>
    </location>
</feature>
<feature type="transmembrane region" description="Helical" evidence="10">
    <location>
        <begin position="497"/>
        <end position="521"/>
    </location>
</feature>
<keyword evidence="3" id="KW-1003">Cell membrane</keyword>
<dbReference type="Gene3D" id="3.40.50.300">
    <property type="entry name" value="P-loop containing nucleotide triphosphate hydrolases"/>
    <property type="match status" value="2"/>
</dbReference>
<dbReference type="CDD" id="cd18580">
    <property type="entry name" value="ABC_6TM_ABCC_D2"/>
    <property type="match status" value="1"/>
</dbReference>
<evidence type="ECO:0000313" key="13">
    <source>
        <dbReference type="EMBL" id="THW21889.1"/>
    </source>
</evidence>
<protein>
    <submittedName>
        <fullName evidence="13">Putative multidrug resistance protein</fullName>
    </submittedName>
</protein>
<dbReference type="PROSITE" id="PS50929">
    <property type="entry name" value="ABC_TM1F"/>
    <property type="match status" value="2"/>
</dbReference>
<dbReference type="GO" id="GO:0005524">
    <property type="term" value="F:ATP binding"/>
    <property type="evidence" value="ECO:0007669"/>
    <property type="project" value="UniProtKB-KW"/>
</dbReference>
<dbReference type="SUPFAM" id="SSF52540">
    <property type="entry name" value="P-loop containing nucleoside triphosphate hydrolases"/>
    <property type="match status" value="2"/>
</dbReference>
<dbReference type="FunFam" id="1.20.1560.10:FF:000066">
    <property type="entry name" value="ABC multidrug transporter (Eurofung)"/>
    <property type="match status" value="1"/>
</dbReference>
<dbReference type="InterPro" id="IPR056227">
    <property type="entry name" value="TMD0_ABC"/>
</dbReference>